<protein>
    <submittedName>
        <fullName evidence="1">Uncharacterized protein</fullName>
    </submittedName>
</protein>
<dbReference type="Gramene" id="Zm00001eb062750_T001">
    <property type="protein sequence ID" value="Zm00001eb062750_P001"/>
    <property type="gene ID" value="Zm00001eb062750"/>
</dbReference>
<dbReference type="InParanoid" id="A0A804M6G2"/>
<reference evidence="1" key="2">
    <citation type="submission" date="2019-07" db="EMBL/GenBank/DDBJ databases">
        <authorList>
            <person name="Seetharam A."/>
            <person name="Woodhouse M."/>
            <person name="Cannon E."/>
        </authorList>
    </citation>
    <scope>NUCLEOTIDE SEQUENCE [LARGE SCALE GENOMIC DNA]</scope>
    <source>
        <strain evidence="1">cv. B73</strain>
    </source>
</reference>
<dbReference type="Proteomes" id="UP000007305">
    <property type="component" value="Chromosome 1"/>
</dbReference>
<sequence length="174" mass="19990">MHQTLKFLPSKVWPNCQVLGAAFQEVEVRRSLAVTRKESAWPTRMALDCQFWPQFLDMGSHPVLAALTLARTTSPAPATFVISTRLKYRKPLMVNRTPPDLRHGTLQRQRQRRDELLVILLLPVKHYGWYCHYYYNTSRSLILRTTIRLGQNGRCHVPVRAGVCLPVCPPTAKV</sequence>
<proteinExistence type="predicted"/>
<reference evidence="1" key="3">
    <citation type="submission" date="2021-05" db="UniProtKB">
        <authorList>
            <consortium name="EnsemblPlants"/>
        </authorList>
    </citation>
    <scope>IDENTIFICATION</scope>
    <source>
        <strain evidence="1">cv. B73</strain>
    </source>
</reference>
<name>A0A804M6G2_MAIZE</name>
<keyword evidence="2" id="KW-1185">Reference proteome</keyword>
<dbReference type="AlphaFoldDB" id="A0A804M6G2"/>
<evidence type="ECO:0000313" key="1">
    <source>
        <dbReference type="EnsemblPlants" id="Zm00001eb062750_P001"/>
    </source>
</evidence>
<dbReference type="EnsemblPlants" id="Zm00001eb062750_T001">
    <property type="protein sequence ID" value="Zm00001eb062750_P001"/>
    <property type="gene ID" value="Zm00001eb062750"/>
</dbReference>
<evidence type="ECO:0000313" key="2">
    <source>
        <dbReference type="Proteomes" id="UP000007305"/>
    </source>
</evidence>
<organism evidence="1 2">
    <name type="scientific">Zea mays</name>
    <name type="common">Maize</name>
    <dbReference type="NCBI Taxonomy" id="4577"/>
    <lineage>
        <taxon>Eukaryota</taxon>
        <taxon>Viridiplantae</taxon>
        <taxon>Streptophyta</taxon>
        <taxon>Embryophyta</taxon>
        <taxon>Tracheophyta</taxon>
        <taxon>Spermatophyta</taxon>
        <taxon>Magnoliopsida</taxon>
        <taxon>Liliopsida</taxon>
        <taxon>Poales</taxon>
        <taxon>Poaceae</taxon>
        <taxon>PACMAD clade</taxon>
        <taxon>Panicoideae</taxon>
        <taxon>Andropogonodae</taxon>
        <taxon>Andropogoneae</taxon>
        <taxon>Tripsacinae</taxon>
        <taxon>Zea</taxon>
    </lineage>
</organism>
<reference evidence="2" key="1">
    <citation type="submission" date="2015-12" db="EMBL/GenBank/DDBJ databases">
        <title>Update maize B73 reference genome by single molecule sequencing technologies.</title>
        <authorList>
            <consortium name="Maize Genome Sequencing Project"/>
            <person name="Ware D."/>
        </authorList>
    </citation>
    <scope>NUCLEOTIDE SEQUENCE [LARGE SCALE GENOMIC DNA]</scope>
    <source>
        <strain evidence="2">cv. B73</strain>
    </source>
</reference>
<accession>A0A804M6G2</accession>